<evidence type="ECO:0000313" key="2">
    <source>
        <dbReference type="Proteomes" id="UP000006727"/>
    </source>
</evidence>
<dbReference type="EMBL" id="ABEU02000007">
    <property type="status" value="NOT_ANNOTATED_CDS"/>
    <property type="molecule type" value="Genomic_DNA"/>
</dbReference>
<sequence>MISTQPAVNGANSSSVPYKQQRWHLRSFSIGSAFDRLPFIPHREDSGKVVDKSDRTSPSRSLCAVLCNCTETWELTKASKLIR</sequence>
<reference evidence="1 2" key="2">
    <citation type="journal article" date="2018" name="Plant J.">
        <title>The Physcomitrella patens chromosome-scale assembly reveals moss genome structure and evolution.</title>
        <authorList>
            <person name="Lang D."/>
            <person name="Ullrich K.K."/>
            <person name="Murat F."/>
            <person name="Fuchs J."/>
            <person name="Jenkins J."/>
            <person name="Haas F.B."/>
            <person name="Piednoel M."/>
            <person name="Gundlach H."/>
            <person name="Van Bel M."/>
            <person name="Meyberg R."/>
            <person name="Vives C."/>
            <person name="Morata J."/>
            <person name="Symeonidi A."/>
            <person name="Hiss M."/>
            <person name="Muchero W."/>
            <person name="Kamisugi Y."/>
            <person name="Saleh O."/>
            <person name="Blanc G."/>
            <person name="Decker E.L."/>
            <person name="van Gessel N."/>
            <person name="Grimwood J."/>
            <person name="Hayes R.D."/>
            <person name="Graham S.W."/>
            <person name="Gunter L.E."/>
            <person name="McDaniel S.F."/>
            <person name="Hoernstein S.N.W."/>
            <person name="Larsson A."/>
            <person name="Li F.W."/>
            <person name="Perroud P.F."/>
            <person name="Phillips J."/>
            <person name="Ranjan P."/>
            <person name="Rokshar D.S."/>
            <person name="Rothfels C.J."/>
            <person name="Schneider L."/>
            <person name="Shu S."/>
            <person name="Stevenson D.W."/>
            <person name="Thummler F."/>
            <person name="Tillich M."/>
            <person name="Villarreal Aguilar J.C."/>
            <person name="Widiez T."/>
            <person name="Wong G.K."/>
            <person name="Wymore A."/>
            <person name="Zhang Y."/>
            <person name="Zimmer A.D."/>
            <person name="Quatrano R.S."/>
            <person name="Mayer K.F.X."/>
            <person name="Goodstein D."/>
            <person name="Casacuberta J.M."/>
            <person name="Vandepoele K."/>
            <person name="Reski R."/>
            <person name="Cuming A.C."/>
            <person name="Tuskan G.A."/>
            <person name="Maumus F."/>
            <person name="Salse J."/>
            <person name="Schmutz J."/>
            <person name="Rensing S.A."/>
        </authorList>
    </citation>
    <scope>NUCLEOTIDE SEQUENCE [LARGE SCALE GENOMIC DNA]</scope>
    <source>
        <strain evidence="1 2">cv. Gransden 2004</strain>
    </source>
</reference>
<organism evidence="1 2">
    <name type="scientific">Physcomitrium patens</name>
    <name type="common">Spreading-leaved earth moss</name>
    <name type="synonym">Physcomitrella patens</name>
    <dbReference type="NCBI Taxonomy" id="3218"/>
    <lineage>
        <taxon>Eukaryota</taxon>
        <taxon>Viridiplantae</taxon>
        <taxon>Streptophyta</taxon>
        <taxon>Embryophyta</taxon>
        <taxon>Bryophyta</taxon>
        <taxon>Bryophytina</taxon>
        <taxon>Bryopsida</taxon>
        <taxon>Funariidae</taxon>
        <taxon>Funariales</taxon>
        <taxon>Funariaceae</taxon>
        <taxon>Physcomitrium</taxon>
    </lineage>
</organism>
<accession>A0A7I4FT40</accession>
<dbReference type="Proteomes" id="UP000006727">
    <property type="component" value="Chromosome 7"/>
</dbReference>
<proteinExistence type="predicted"/>
<evidence type="ECO:0000313" key="1">
    <source>
        <dbReference type="EnsemblPlants" id="Pp3c7_14470V3.2"/>
    </source>
</evidence>
<dbReference type="EnsemblPlants" id="Pp3c7_14470V3.2">
    <property type="protein sequence ID" value="Pp3c7_14470V3.2"/>
    <property type="gene ID" value="Pp3c7_14470"/>
</dbReference>
<protein>
    <submittedName>
        <fullName evidence="1">Uncharacterized protein</fullName>
    </submittedName>
</protein>
<name>A0A7I4FT40_PHYPA</name>
<dbReference type="AlphaFoldDB" id="A0A7I4FT40"/>
<keyword evidence="2" id="KW-1185">Reference proteome</keyword>
<reference evidence="1" key="3">
    <citation type="submission" date="2020-12" db="UniProtKB">
        <authorList>
            <consortium name="EnsemblPlants"/>
        </authorList>
    </citation>
    <scope>IDENTIFICATION</scope>
</reference>
<dbReference type="Gramene" id="Pp3c7_14470V3.2">
    <property type="protein sequence ID" value="Pp3c7_14470V3.2"/>
    <property type="gene ID" value="Pp3c7_14470"/>
</dbReference>
<reference evidence="1 2" key="1">
    <citation type="journal article" date="2008" name="Science">
        <title>The Physcomitrella genome reveals evolutionary insights into the conquest of land by plants.</title>
        <authorList>
            <person name="Rensing S."/>
            <person name="Lang D."/>
            <person name="Zimmer A."/>
            <person name="Terry A."/>
            <person name="Salamov A."/>
            <person name="Shapiro H."/>
            <person name="Nishiyama T."/>
            <person name="Perroud P.-F."/>
            <person name="Lindquist E."/>
            <person name="Kamisugi Y."/>
            <person name="Tanahashi T."/>
            <person name="Sakakibara K."/>
            <person name="Fujita T."/>
            <person name="Oishi K."/>
            <person name="Shin-I T."/>
            <person name="Kuroki Y."/>
            <person name="Toyoda A."/>
            <person name="Suzuki Y."/>
            <person name="Hashimoto A."/>
            <person name="Yamaguchi K."/>
            <person name="Sugano A."/>
            <person name="Kohara Y."/>
            <person name="Fujiyama A."/>
            <person name="Anterola A."/>
            <person name="Aoki S."/>
            <person name="Ashton N."/>
            <person name="Barbazuk W.B."/>
            <person name="Barker E."/>
            <person name="Bennetzen J."/>
            <person name="Bezanilla M."/>
            <person name="Blankenship R."/>
            <person name="Cho S.H."/>
            <person name="Dutcher S."/>
            <person name="Estelle M."/>
            <person name="Fawcett J.A."/>
            <person name="Gundlach H."/>
            <person name="Hanada K."/>
            <person name="Heyl A."/>
            <person name="Hicks K.A."/>
            <person name="Hugh J."/>
            <person name="Lohr M."/>
            <person name="Mayer K."/>
            <person name="Melkozernov A."/>
            <person name="Murata T."/>
            <person name="Nelson D."/>
            <person name="Pils B."/>
            <person name="Prigge M."/>
            <person name="Reiss B."/>
            <person name="Renner T."/>
            <person name="Rombauts S."/>
            <person name="Rushton P."/>
            <person name="Sanderfoot A."/>
            <person name="Schween G."/>
            <person name="Shiu S.-H."/>
            <person name="Stueber K."/>
            <person name="Theodoulou F.L."/>
            <person name="Tu H."/>
            <person name="Van de Peer Y."/>
            <person name="Verrier P.J."/>
            <person name="Waters E."/>
            <person name="Wood A."/>
            <person name="Yang L."/>
            <person name="Cove D."/>
            <person name="Cuming A."/>
            <person name="Hasebe M."/>
            <person name="Lucas S."/>
            <person name="Mishler D.B."/>
            <person name="Reski R."/>
            <person name="Grigoriev I."/>
            <person name="Quatrano R.S."/>
            <person name="Boore J.L."/>
        </authorList>
    </citation>
    <scope>NUCLEOTIDE SEQUENCE [LARGE SCALE GENOMIC DNA]</scope>
    <source>
        <strain evidence="1 2">cv. Gransden 2004</strain>
    </source>
</reference>